<feature type="domain" description="DUF6318" evidence="3">
    <location>
        <begin position="70"/>
        <end position="137"/>
    </location>
</feature>
<dbReference type="EMBL" id="CP066065">
    <property type="protein sequence ID" value="QQC43639.1"/>
    <property type="molecule type" value="Genomic_DNA"/>
</dbReference>
<keyword evidence="2" id="KW-0812">Transmembrane</keyword>
<reference evidence="4 5" key="1">
    <citation type="submission" date="2020-12" db="EMBL/GenBank/DDBJ databases">
        <title>FDA dAtabase for Regulatory Grade micrObial Sequences (FDA-ARGOS): Supporting development and validation of Infectious Disease Dx tests.</title>
        <authorList>
            <person name="Sproer C."/>
            <person name="Gronow S."/>
            <person name="Severitt S."/>
            <person name="Schroder I."/>
            <person name="Tallon L."/>
            <person name="Sadzewicz L."/>
            <person name="Zhao X."/>
            <person name="Boylan J."/>
            <person name="Ott S."/>
            <person name="Bowen H."/>
            <person name="Vavikolanu K."/>
            <person name="Mehta A."/>
            <person name="Aluvathingal J."/>
            <person name="Nadendla S."/>
            <person name="Lowell S."/>
            <person name="Myers T."/>
            <person name="Yan Y."/>
            <person name="Sichtig H."/>
        </authorList>
    </citation>
    <scope>NUCLEOTIDE SEQUENCE [LARGE SCALE GENOMIC DNA]</scope>
    <source>
        <strain evidence="4 5">FDAARGOS_985</strain>
    </source>
</reference>
<protein>
    <recommendedName>
        <fullName evidence="3">DUF6318 domain-containing protein</fullName>
    </recommendedName>
</protein>
<dbReference type="RefSeq" id="WP_074633732.1">
    <property type="nucleotide sequence ID" value="NZ_CP066065.1"/>
</dbReference>
<feature type="region of interest" description="Disordered" evidence="1">
    <location>
        <begin position="45"/>
        <end position="87"/>
    </location>
</feature>
<keyword evidence="2" id="KW-0472">Membrane</keyword>
<evidence type="ECO:0000313" key="4">
    <source>
        <dbReference type="EMBL" id="QQC43639.1"/>
    </source>
</evidence>
<feature type="region of interest" description="Disordered" evidence="1">
    <location>
        <begin position="182"/>
        <end position="204"/>
    </location>
</feature>
<evidence type="ECO:0000259" key="3">
    <source>
        <dbReference type="Pfam" id="PF19843"/>
    </source>
</evidence>
<feature type="compositionally biased region" description="Pro residues" evidence="1">
    <location>
        <begin position="72"/>
        <end position="82"/>
    </location>
</feature>
<dbReference type="InterPro" id="IPR046281">
    <property type="entry name" value="DUF6318"/>
</dbReference>
<organism evidence="4 5">
    <name type="scientific">Schaalia meyeri</name>
    <dbReference type="NCBI Taxonomy" id="52773"/>
    <lineage>
        <taxon>Bacteria</taxon>
        <taxon>Bacillati</taxon>
        <taxon>Actinomycetota</taxon>
        <taxon>Actinomycetes</taxon>
        <taxon>Actinomycetales</taxon>
        <taxon>Actinomycetaceae</taxon>
        <taxon>Schaalia</taxon>
    </lineage>
</organism>
<name>A0AAP9Y758_9ACTO</name>
<dbReference type="Proteomes" id="UP000595220">
    <property type="component" value="Chromosome"/>
</dbReference>
<accession>A0AAP9Y758</accession>
<evidence type="ECO:0000313" key="5">
    <source>
        <dbReference type="Proteomes" id="UP000595220"/>
    </source>
</evidence>
<evidence type="ECO:0000256" key="2">
    <source>
        <dbReference type="SAM" id="Phobius"/>
    </source>
</evidence>
<dbReference type="AlphaFoldDB" id="A0AAP9Y758"/>
<proteinExistence type="predicted"/>
<feature type="compositionally biased region" description="Low complexity" evidence="1">
    <location>
        <begin position="45"/>
        <end position="60"/>
    </location>
</feature>
<dbReference type="Pfam" id="PF19843">
    <property type="entry name" value="DUF6318"/>
    <property type="match status" value="1"/>
</dbReference>
<sequence>MTTQQTRLTSLTPWIVGTVATAIVAVGSVLGFRLFTGHTPANAEAAASSQSAQSDAYTQSDNAPQSATPTPVSIPKPTPPPNLYAGGKEGVEATAQRFLDLWAYAFNTGDTEELMQLCQDGDFCDRFAEDMQVFHEHEVVIKPLEYTYLATDEVYPCYKRSDNTVGICIFLSMSEKHAISLPARSGESPHEYSTVRSKESDGTQEEENLTLGLFLSEQDDHSFIIVGIVLRKPDNA</sequence>
<evidence type="ECO:0000256" key="1">
    <source>
        <dbReference type="SAM" id="MobiDB-lite"/>
    </source>
</evidence>
<gene>
    <name evidence="4" type="ORF">I6H42_07605</name>
</gene>
<keyword evidence="5" id="KW-1185">Reference proteome</keyword>
<feature type="transmembrane region" description="Helical" evidence="2">
    <location>
        <begin position="12"/>
        <end position="32"/>
    </location>
</feature>
<keyword evidence="2" id="KW-1133">Transmembrane helix</keyword>